<sequence length="107" mass="11365">MPCFSCGARQTDPVRGSSPWKRGVRGETQVLVCPDCQRTHDLELDTCSACGSAALICRLGEVECRSCGAVRPAAAGERTLSPRPSGPSKELADEVEAALNRVLGRVH</sequence>
<comment type="caution">
    <text evidence="2">The sequence shown here is derived from an EMBL/GenBank/DDBJ whole genome shotgun (WGS) entry which is preliminary data.</text>
</comment>
<accession>A0ABW3DJS6</accession>
<dbReference type="Proteomes" id="UP001597024">
    <property type="component" value="Unassembled WGS sequence"/>
</dbReference>
<reference evidence="3" key="1">
    <citation type="journal article" date="2019" name="Int. J. Syst. Evol. Microbiol.">
        <title>The Global Catalogue of Microorganisms (GCM) 10K type strain sequencing project: providing services to taxonomists for standard genome sequencing and annotation.</title>
        <authorList>
            <consortium name="The Broad Institute Genomics Platform"/>
            <consortium name="The Broad Institute Genome Sequencing Center for Infectious Disease"/>
            <person name="Wu L."/>
            <person name="Ma J."/>
        </authorList>
    </citation>
    <scope>NUCLEOTIDE SEQUENCE [LARGE SCALE GENOMIC DNA]</scope>
    <source>
        <strain evidence="3">CCUG 62974</strain>
    </source>
</reference>
<dbReference type="EMBL" id="JBHTHX010000103">
    <property type="protein sequence ID" value="MFD0884023.1"/>
    <property type="molecule type" value="Genomic_DNA"/>
</dbReference>
<feature type="region of interest" description="Disordered" evidence="1">
    <location>
        <begin position="1"/>
        <end position="21"/>
    </location>
</feature>
<organism evidence="2 3">
    <name type="scientific">Streptosporangium algeriense</name>
    <dbReference type="NCBI Taxonomy" id="1682748"/>
    <lineage>
        <taxon>Bacteria</taxon>
        <taxon>Bacillati</taxon>
        <taxon>Actinomycetota</taxon>
        <taxon>Actinomycetes</taxon>
        <taxon>Streptosporangiales</taxon>
        <taxon>Streptosporangiaceae</taxon>
        <taxon>Streptosporangium</taxon>
    </lineage>
</organism>
<evidence type="ECO:0000313" key="3">
    <source>
        <dbReference type="Proteomes" id="UP001597024"/>
    </source>
</evidence>
<evidence type="ECO:0000256" key="1">
    <source>
        <dbReference type="SAM" id="MobiDB-lite"/>
    </source>
</evidence>
<name>A0ABW3DJS6_9ACTN</name>
<evidence type="ECO:0000313" key="2">
    <source>
        <dbReference type="EMBL" id="MFD0884023.1"/>
    </source>
</evidence>
<proteinExistence type="predicted"/>
<protein>
    <submittedName>
        <fullName evidence="2">Uncharacterized protein</fullName>
    </submittedName>
</protein>
<keyword evidence="3" id="KW-1185">Reference proteome</keyword>
<gene>
    <name evidence="2" type="ORF">ACFQ08_05570</name>
</gene>